<dbReference type="EMBL" id="MN740292">
    <property type="protein sequence ID" value="QHT98307.1"/>
    <property type="molecule type" value="Genomic_DNA"/>
</dbReference>
<dbReference type="InterPro" id="IPR035896">
    <property type="entry name" value="AN1-like_Znf"/>
</dbReference>
<evidence type="ECO:0000256" key="2">
    <source>
        <dbReference type="ARBA" id="ARBA00022771"/>
    </source>
</evidence>
<evidence type="ECO:0000313" key="5">
    <source>
        <dbReference type="EMBL" id="QHT98307.1"/>
    </source>
</evidence>
<protein>
    <recommendedName>
        <fullName evidence="4">AN1-type domain-containing protein</fullName>
    </recommendedName>
</protein>
<reference evidence="5" key="1">
    <citation type="journal article" date="2020" name="Nature">
        <title>Giant virus diversity and host interactions through global metagenomics.</title>
        <authorList>
            <person name="Schulz F."/>
            <person name="Roux S."/>
            <person name="Paez-Espino D."/>
            <person name="Jungbluth S."/>
            <person name="Walsh D.A."/>
            <person name="Denef V.J."/>
            <person name="McMahon K.D."/>
            <person name="Konstantinidis K.T."/>
            <person name="Eloe-Fadrosh E.A."/>
            <person name="Kyrpides N.C."/>
            <person name="Woyke T."/>
        </authorList>
    </citation>
    <scope>NUCLEOTIDE SEQUENCE</scope>
    <source>
        <strain evidence="5">GVMAG-M-3300025652-16</strain>
    </source>
</reference>
<evidence type="ECO:0000259" key="4">
    <source>
        <dbReference type="Pfam" id="PF01428"/>
    </source>
</evidence>
<dbReference type="GO" id="GO:0008270">
    <property type="term" value="F:zinc ion binding"/>
    <property type="evidence" value="ECO:0007669"/>
    <property type="project" value="UniProtKB-KW"/>
</dbReference>
<evidence type="ECO:0000256" key="3">
    <source>
        <dbReference type="ARBA" id="ARBA00022833"/>
    </source>
</evidence>
<sequence length="64" mass="7195">MPCQLCKKKCGVPIDCKYCGGSFCPSCLNLTKHDCQGADIKKMKQRKELKDKLAYEPPSKCLKI</sequence>
<organism evidence="5">
    <name type="scientific">viral metagenome</name>
    <dbReference type="NCBI Taxonomy" id="1070528"/>
    <lineage>
        <taxon>unclassified sequences</taxon>
        <taxon>metagenomes</taxon>
        <taxon>organismal metagenomes</taxon>
    </lineage>
</organism>
<keyword evidence="2" id="KW-0863">Zinc-finger</keyword>
<proteinExistence type="predicted"/>
<evidence type="ECO:0000256" key="1">
    <source>
        <dbReference type="ARBA" id="ARBA00022723"/>
    </source>
</evidence>
<dbReference type="Pfam" id="PF01428">
    <property type="entry name" value="zf-AN1"/>
    <property type="match status" value="1"/>
</dbReference>
<keyword evidence="1" id="KW-0479">Metal-binding</keyword>
<dbReference type="Gene3D" id="4.10.1110.10">
    <property type="entry name" value="AN1-like Zinc finger"/>
    <property type="match status" value="1"/>
</dbReference>
<accession>A0A6C0J2W8</accession>
<keyword evidence="3" id="KW-0862">Zinc</keyword>
<feature type="domain" description="AN1-type" evidence="4">
    <location>
        <begin position="3"/>
        <end position="38"/>
    </location>
</feature>
<dbReference type="AlphaFoldDB" id="A0A6C0J2W8"/>
<dbReference type="SUPFAM" id="SSF118310">
    <property type="entry name" value="AN1-like Zinc finger"/>
    <property type="match status" value="1"/>
</dbReference>
<dbReference type="InterPro" id="IPR000058">
    <property type="entry name" value="Znf_AN1"/>
</dbReference>
<name>A0A6C0J2W8_9ZZZZ</name>